<dbReference type="GO" id="GO:0015944">
    <property type="term" value="P:formate oxidation"/>
    <property type="evidence" value="ECO:0007669"/>
    <property type="project" value="UniProtKB-ARBA"/>
</dbReference>
<sequence>MSLNQTVLRHKPLNRVMHWTVAITGILTLLSGLSFMFAPLHFLSYVYGTPQLARILHPFGAIIMTVGLFFLATRYWKYNRFEKGDMQWMLSVKDVLTENEDKVPPAGHYNAGQKMILRQFLACGVLLLVSGIVAWRAYFSADFSIDTVRIALIVHSIAAFVFCLSLIIHAYMAYWVQGSIDGMLEGKVSLAWAKKHHPRWFRELEAGKKH</sequence>
<dbReference type="AlphaFoldDB" id="A0A1V1V9I3"/>
<dbReference type="FunFam" id="1.20.950.20:FF:000002">
    <property type="entry name" value="Formate dehydrogenase cytochrome b556 subunit"/>
    <property type="match status" value="1"/>
</dbReference>
<dbReference type="Pfam" id="PF01292">
    <property type="entry name" value="Ni_hydr_CYTB"/>
    <property type="match status" value="1"/>
</dbReference>
<evidence type="ECO:0000256" key="11">
    <source>
        <dbReference type="ARBA" id="ARBA00023004"/>
    </source>
</evidence>
<dbReference type="GO" id="GO:0008863">
    <property type="term" value="F:formate dehydrogenase (NAD+) activity"/>
    <property type="evidence" value="ECO:0007669"/>
    <property type="project" value="InterPro"/>
</dbReference>
<feature type="domain" description="Cytochrome b561 bacterial/Ni-hydrogenase" evidence="14">
    <location>
        <begin position="9"/>
        <end position="185"/>
    </location>
</feature>
<organism evidence="16 18">
    <name type="scientific">Photobacterium damsela subsp. piscicida</name>
    <name type="common">Pasteurella piscicida</name>
    <dbReference type="NCBI Taxonomy" id="38294"/>
    <lineage>
        <taxon>Bacteria</taxon>
        <taxon>Pseudomonadati</taxon>
        <taxon>Pseudomonadota</taxon>
        <taxon>Gammaproteobacteria</taxon>
        <taxon>Vibrionales</taxon>
        <taxon>Vibrionaceae</taxon>
        <taxon>Photobacterium</taxon>
    </lineage>
</organism>
<keyword evidence="8" id="KW-0479">Metal-binding</keyword>
<dbReference type="Gene3D" id="1.20.950.20">
    <property type="entry name" value="Transmembrane di-heme cytochromes, Chain C"/>
    <property type="match status" value="1"/>
</dbReference>
<dbReference type="Proteomes" id="UP000516656">
    <property type="component" value="Chromosome 1"/>
</dbReference>
<dbReference type="RefSeq" id="WP_086957621.1">
    <property type="nucleotide sequence ID" value="NZ_AP018045.1"/>
</dbReference>
<evidence type="ECO:0000256" key="13">
    <source>
        <dbReference type="SAM" id="Phobius"/>
    </source>
</evidence>
<dbReference type="GO" id="GO:0046872">
    <property type="term" value="F:metal ion binding"/>
    <property type="evidence" value="ECO:0007669"/>
    <property type="project" value="UniProtKB-KW"/>
</dbReference>
<dbReference type="PANTHER" id="PTHR30074">
    <property type="entry name" value="FORMATE DEHYDROGENASE, NITRATE-INDUCIBLE, CYTOCHROME B556 FDN SUBUNIT"/>
    <property type="match status" value="1"/>
</dbReference>
<reference evidence="16 18" key="3">
    <citation type="submission" date="2020-09" db="EMBL/GenBank/DDBJ databases">
        <title>Complete, closed and curated genome sequences of Photobacterium damselae subsp. piscicida isolates from Australia indicate localised evolution and additional plasmid-borne pathogenicity mechanisms.</title>
        <authorList>
            <person name="Baseggio L."/>
            <person name="Silayeva O."/>
            <person name="Buller N."/>
            <person name="Landos M."/>
            <person name="Engelstaedter J."/>
            <person name="Barnes A.C."/>
        </authorList>
    </citation>
    <scope>NUCLEOTIDE SEQUENCE [LARGE SCALE GENOMIC DNA]</scope>
    <source>
        <strain evidence="16 18">AS-16-0540-1</strain>
    </source>
</reference>
<dbReference type="GO" id="GO:0005886">
    <property type="term" value="C:plasma membrane"/>
    <property type="evidence" value="ECO:0007669"/>
    <property type="project" value="UniProtKB-SubCell"/>
</dbReference>
<keyword evidence="12 13" id="KW-0472">Membrane</keyword>
<dbReference type="GO" id="GO:0009055">
    <property type="term" value="F:electron transfer activity"/>
    <property type="evidence" value="ECO:0007669"/>
    <property type="project" value="InterPro"/>
</dbReference>
<dbReference type="PANTHER" id="PTHR30074:SF5">
    <property type="entry name" value="FORMATE DEHYDROGENASE, NITRATE-INDUCIBLE, CYTOCHROME B556(FDN) SUBUNIT"/>
    <property type="match status" value="1"/>
</dbReference>
<name>A0A1V1V9I3_PHODP</name>
<evidence type="ECO:0000256" key="9">
    <source>
        <dbReference type="ARBA" id="ARBA00022982"/>
    </source>
</evidence>
<dbReference type="NCBIfam" id="TIGR01583">
    <property type="entry name" value="formate-DH-gamm"/>
    <property type="match status" value="1"/>
</dbReference>
<comment type="similarity">
    <text evidence="3">Belongs to the formate dehydrogenase gamma subunit family.</text>
</comment>
<evidence type="ECO:0000256" key="1">
    <source>
        <dbReference type="ARBA" id="ARBA00001971"/>
    </source>
</evidence>
<dbReference type="InterPro" id="IPR016174">
    <property type="entry name" value="Di-haem_cyt_TM"/>
</dbReference>
<proteinExistence type="inferred from homology"/>
<evidence type="ECO:0000313" key="17">
    <source>
        <dbReference type="Proteomes" id="UP000218676"/>
    </source>
</evidence>
<dbReference type="GO" id="GO:0022904">
    <property type="term" value="P:respiratory electron transport chain"/>
    <property type="evidence" value="ECO:0007669"/>
    <property type="project" value="InterPro"/>
</dbReference>
<evidence type="ECO:0000313" key="16">
    <source>
        <dbReference type="EMBL" id="QOD56018.1"/>
    </source>
</evidence>
<evidence type="ECO:0000256" key="12">
    <source>
        <dbReference type="ARBA" id="ARBA00023136"/>
    </source>
</evidence>
<keyword evidence="7 13" id="KW-0812">Transmembrane</keyword>
<dbReference type="SUPFAM" id="SSF81342">
    <property type="entry name" value="Transmembrane di-heme cytochromes"/>
    <property type="match status" value="1"/>
</dbReference>
<keyword evidence="11" id="KW-0408">Iron</keyword>
<dbReference type="GO" id="GO:0036397">
    <property type="term" value="F:formate dehydrogenase (quinone) activity"/>
    <property type="evidence" value="ECO:0007669"/>
    <property type="project" value="TreeGrafter"/>
</dbReference>
<gene>
    <name evidence="16" type="ORF">IC627_12185</name>
    <name evidence="15" type="ORF">PDPUS_1_00698</name>
</gene>
<reference evidence="15" key="1">
    <citation type="journal article" date="2017" name="Genome Announc.">
        <title>Whole-Genome Sequence of Photobacterium damselae subsp. piscicida Strain 91-197, Isolated from Hybrid Striped Bass (Morone sp.) in the United States.</title>
        <authorList>
            <person name="Teru Y."/>
            <person name="Hikima J."/>
            <person name="Kono T."/>
            <person name="Sakai M."/>
            <person name="Takano T."/>
            <person name="Hawke J.P."/>
            <person name="Takeyama H."/>
            <person name="Aoki T."/>
        </authorList>
    </citation>
    <scope>NUCLEOTIDE SEQUENCE</scope>
    <source>
        <strain evidence="15">91-197</strain>
    </source>
</reference>
<feature type="transmembrane region" description="Helical" evidence="13">
    <location>
        <begin position="55"/>
        <end position="76"/>
    </location>
</feature>
<evidence type="ECO:0000256" key="5">
    <source>
        <dbReference type="ARBA" id="ARBA00022475"/>
    </source>
</evidence>
<feature type="transmembrane region" description="Helical" evidence="13">
    <location>
        <begin position="21"/>
        <end position="43"/>
    </location>
</feature>
<keyword evidence="6" id="KW-0349">Heme</keyword>
<dbReference type="GO" id="GO:0009061">
    <property type="term" value="P:anaerobic respiration"/>
    <property type="evidence" value="ECO:0007669"/>
    <property type="project" value="TreeGrafter"/>
</dbReference>
<evidence type="ECO:0000313" key="18">
    <source>
        <dbReference type="Proteomes" id="UP000516656"/>
    </source>
</evidence>
<accession>A0A1V1V9I3</accession>
<evidence type="ECO:0000256" key="8">
    <source>
        <dbReference type="ARBA" id="ARBA00022723"/>
    </source>
</evidence>
<evidence type="ECO:0000259" key="14">
    <source>
        <dbReference type="Pfam" id="PF01292"/>
    </source>
</evidence>
<feature type="transmembrane region" description="Helical" evidence="13">
    <location>
        <begin position="150"/>
        <end position="174"/>
    </location>
</feature>
<evidence type="ECO:0000256" key="4">
    <source>
        <dbReference type="ARBA" id="ARBA00022448"/>
    </source>
</evidence>
<dbReference type="Proteomes" id="UP000218676">
    <property type="component" value="Chromosome 1"/>
</dbReference>
<protein>
    <submittedName>
        <fullName evidence="16">Formate dehydrogenase subunit gamma</fullName>
    </submittedName>
    <submittedName>
        <fullName evidence="15">Formate dehydrogenase, nitrate-inducible, cytochrome b556(Fdn) subunit</fullName>
    </submittedName>
</protein>
<dbReference type="EMBL" id="AP018045">
    <property type="protein sequence ID" value="BAX52072.1"/>
    <property type="molecule type" value="Genomic_DNA"/>
</dbReference>
<evidence type="ECO:0000256" key="10">
    <source>
        <dbReference type="ARBA" id="ARBA00022989"/>
    </source>
</evidence>
<keyword evidence="10 13" id="KW-1133">Transmembrane helix</keyword>
<dbReference type="InterPro" id="IPR011577">
    <property type="entry name" value="Cyt_b561_bac/Ni-Hgenase"/>
</dbReference>
<dbReference type="GO" id="GO:0009326">
    <property type="term" value="C:formate dehydrogenase complex"/>
    <property type="evidence" value="ECO:0007669"/>
    <property type="project" value="InterPro"/>
</dbReference>
<feature type="transmembrane region" description="Helical" evidence="13">
    <location>
        <begin position="120"/>
        <end position="138"/>
    </location>
</feature>
<comment type="subcellular location">
    <subcellularLocation>
        <location evidence="2">Cell membrane</location>
        <topology evidence="2">Multi-pass membrane protein</topology>
    </subcellularLocation>
</comment>
<dbReference type="InterPro" id="IPR006471">
    <property type="entry name" value="Formate_DH_gsu"/>
</dbReference>
<evidence type="ECO:0000256" key="6">
    <source>
        <dbReference type="ARBA" id="ARBA00022617"/>
    </source>
</evidence>
<keyword evidence="9" id="KW-0249">Electron transport</keyword>
<evidence type="ECO:0000256" key="2">
    <source>
        <dbReference type="ARBA" id="ARBA00004651"/>
    </source>
</evidence>
<keyword evidence="4" id="KW-0813">Transport</keyword>
<comment type="cofactor">
    <cofactor evidence="1">
        <name>heme</name>
        <dbReference type="ChEBI" id="CHEBI:30413"/>
    </cofactor>
</comment>
<evidence type="ECO:0000256" key="3">
    <source>
        <dbReference type="ARBA" id="ARBA00010747"/>
    </source>
</evidence>
<keyword evidence="5" id="KW-1003">Cell membrane</keyword>
<dbReference type="InterPro" id="IPR051817">
    <property type="entry name" value="FDH_cytochrome_b556_subunit"/>
</dbReference>
<evidence type="ECO:0000313" key="15">
    <source>
        <dbReference type="EMBL" id="BAX52072.1"/>
    </source>
</evidence>
<reference evidence="17" key="2">
    <citation type="submission" date="2017-05" db="EMBL/GenBank/DDBJ databases">
        <title>Whole genome sequence of fish pathogenic bacteria, Photobacterium damselae subsp. piscicida, strain 91-197, isolated from hybrid striped bass (Morone sp.) in USA.</title>
        <authorList>
            <person name="Teru Y."/>
            <person name="Hikima J."/>
            <person name="Kono T."/>
            <person name="Sakai M."/>
            <person name="Takano T."/>
            <person name="Hawke J.P."/>
            <person name="Takeyama H."/>
            <person name="Aoki T."/>
        </authorList>
    </citation>
    <scope>NUCLEOTIDE SEQUENCE [LARGE SCALE GENOMIC DNA]</scope>
    <source>
        <strain evidence="17">91-197</strain>
    </source>
</reference>
<evidence type="ECO:0000256" key="7">
    <source>
        <dbReference type="ARBA" id="ARBA00022692"/>
    </source>
</evidence>
<dbReference type="EMBL" id="CP061854">
    <property type="protein sequence ID" value="QOD56018.1"/>
    <property type="molecule type" value="Genomic_DNA"/>
</dbReference>